<reference evidence="5 6" key="1">
    <citation type="submission" date="2016-04" db="EMBL/GenBank/DDBJ databases">
        <authorList>
            <person name="Regsiter A."/>
            <person name="William W."/>
        </authorList>
    </citation>
    <scope>NUCLEOTIDE SEQUENCE [LARGE SCALE GENOMIC DNA]</scope>
    <source>
        <strain evidence="5 6">92</strain>
    </source>
</reference>
<dbReference type="Proteomes" id="UP000245995">
    <property type="component" value="Chromosome CITRO92"/>
</dbReference>
<protein>
    <submittedName>
        <fullName evidence="5">Type i restriction enzyme ecobi specificity protein</fullName>
    </submittedName>
</protein>
<name>A0AAW9LZM0_CITAM</name>
<dbReference type="PANTHER" id="PTHR30408">
    <property type="entry name" value="TYPE-1 RESTRICTION ENZYME ECOKI SPECIFICITY PROTEIN"/>
    <property type="match status" value="1"/>
</dbReference>
<feature type="domain" description="Type I restriction modification DNA specificity" evidence="4">
    <location>
        <begin position="197"/>
        <end position="373"/>
    </location>
</feature>
<dbReference type="Gene3D" id="3.90.220.20">
    <property type="entry name" value="DNA methylase specificity domains"/>
    <property type="match status" value="2"/>
</dbReference>
<proteinExistence type="inferred from homology"/>
<comment type="similarity">
    <text evidence="1">Belongs to the type-I restriction system S methylase family.</text>
</comment>
<sequence length="401" mass="45281">MSWPMVKLGEIFTISRGGSPRPIQDYITDSSDGVNWIMIGDTEPNSKYIKKTAKKIKFEGVKKSRKVYSGDLLLTNSMSFGRPYILNVEGCIHDGWLVLSPKNDQINIDYFYHYLNSATAKIIIENKAAGAVVKNLNSDIVRNLEVPFPPITEQIKIASTLDKADNIRQKRNQAIKLADDFLHAAFLEMFGDPVSNPKGWKVKPLKELSVKIASGSTPKGGSKVYVDKGITFFRSQNVWKNDIRLDDVAYIDEKTHNSLKKSSLKHKDILMTKTGRFNTENSSLGRAALFLGDDDSANVNGHVYLIRLKSGILHEFITYILTSNEYREHIREVCVGGIDKRQLNKEHIEDFPIICPPDDLQMEFMRKLNSIQKIRSNAMTGLKEVTPLFNTLSQKAFSDGF</sequence>
<dbReference type="REBASE" id="212306">
    <property type="entry name" value="S.Csp92ORF446P"/>
</dbReference>
<dbReference type="CDD" id="cd17283">
    <property type="entry name" value="RMtype1_S_Hpy180ORF7835P_TRD2-CR2_like"/>
    <property type="match status" value="1"/>
</dbReference>
<gene>
    <name evidence="5" type="ORF">CITRO92_0447</name>
</gene>
<evidence type="ECO:0000313" key="5">
    <source>
        <dbReference type="EMBL" id="SAY83294.1"/>
    </source>
</evidence>
<dbReference type="InterPro" id="IPR052021">
    <property type="entry name" value="Type-I_RS_S_subunit"/>
</dbReference>
<dbReference type="InterPro" id="IPR000055">
    <property type="entry name" value="Restrct_endonuc_typeI_TRD"/>
</dbReference>
<dbReference type="GO" id="GO:0003677">
    <property type="term" value="F:DNA binding"/>
    <property type="evidence" value="ECO:0007669"/>
    <property type="project" value="UniProtKB-KW"/>
</dbReference>
<dbReference type="GO" id="GO:0009307">
    <property type="term" value="P:DNA restriction-modification system"/>
    <property type="evidence" value="ECO:0007669"/>
    <property type="project" value="UniProtKB-KW"/>
</dbReference>
<accession>A0AAW9LZM0</accession>
<evidence type="ECO:0000256" key="3">
    <source>
        <dbReference type="ARBA" id="ARBA00023125"/>
    </source>
</evidence>
<keyword evidence="3" id="KW-0238">DNA-binding</keyword>
<organism evidence="5 6">
    <name type="scientific">Citrobacter amalonaticus</name>
    <dbReference type="NCBI Taxonomy" id="35703"/>
    <lineage>
        <taxon>Bacteria</taxon>
        <taxon>Pseudomonadati</taxon>
        <taxon>Pseudomonadota</taxon>
        <taxon>Gammaproteobacteria</taxon>
        <taxon>Enterobacterales</taxon>
        <taxon>Enterobacteriaceae</taxon>
        <taxon>Citrobacter</taxon>
    </lineage>
</organism>
<feature type="domain" description="Type I restriction modification DNA specificity" evidence="4">
    <location>
        <begin position="3"/>
        <end position="176"/>
    </location>
</feature>
<evidence type="ECO:0000313" key="6">
    <source>
        <dbReference type="Proteomes" id="UP000245995"/>
    </source>
</evidence>
<evidence type="ECO:0000259" key="4">
    <source>
        <dbReference type="Pfam" id="PF01420"/>
    </source>
</evidence>
<dbReference type="SUPFAM" id="SSF116734">
    <property type="entry name" value="DNA methylase specificity domain"/>
    <property type="match status" value="2"/>
</dbReference>
<keyword evidence="2" id="KW-0680">Restriction system</keyword>
<dbReference type="RefSeq" id="WP_197710853.1">
    <property type="nucleotide sequence ID" value="NZ_CABVLR010000015.1"/>
</dbReference>
<evidence type="ECO:0000256" key="1">
    <source>
        <dbReference type="ARBA" id="ARBA00010923"/>
    </source>
</evidence>
<dbReference type="EMBL" id="LT556085">
    <property type="protein sequence ID" value="SAY83294.1"/>
    <property type="molecule type" value="Genomic_DNA"/>
</dbReference>
<evidence type="ECO:0000256" key="2">
    <source>
        <dbReference type="ARBA" id="ARBA00022747"/>
    </source>
</evidence>
<dbReference type="AlphaFoldDB" id="A0AAW9LZM0"/>
<dbReference type="InterPro" id="IPR044946">
    <property type="entry name" value="Restrct_endonuc_typeI_TRD_sf"/>
</dbReference>
<dbReference type="PANTHER" id="PTHR30408:SF12">
    <property type="entry name" value="TYPE I RESTRICTION ENZYME MJAVIII SPECIFICITY SUBUNIT"/>
    <property type="match status" value="1"/>
</dbReference>
<dbReference type="Pfam" id="PF01420">
    <property type="entry name" value="Methylase_S"/>
    <property type="match status" value="2"/>
</dbReference>